<dbReference type="InterPro" id="IPR029045">
    <property type="entry name" value="ClpP/crotonase-like_dom_sf"/>
</dbReference>
<dbReference type="AlphaFoldDB" id="A0A7Y9JRX5"/>
<dbReference type="InterPro" id="IPR014748">
    <property type="entry name" value="Enoyl-CoA_hydra_C"/>
</dbReference>
<evidence type="ECO:0000313" key="4">
    <source>
        <dbReference type="Proteomes" id="UP000516957"/>
    </source>
</evidence>
<dbReference type="Proteomes" id="UP000516957">
    <property type="component" value="Unassembled WGS sequence"/>
</dbReference>
<evidence type="ECO:0000313" key="3">
    <source>
        <dbReference type="EMBL" id="NYD57174.1"/>
    </source>
</evidence>
<dbReference type="EMBL" id="JACCBE010000001">
    <property type="protein sequence ID" value="NYD57174.1"/>
    <property type="molecule type" value="Genomic_DNA"/>
</dbReference>
<dbReference type="PROSITE" id="PS00166">
    <property type="entry name" value="ENOYL_COA_HYDRATASE"/>
    <property type="match status" value="1"/>
</dbReference>
<dbReference type="EC" id="4.2.1.17" evidence="3"/>
<reference evidence="3 4" key="1">
    <citation type="submission" date="2020-07" db="EMBL/GenBank/DDBJ databases">
        <title>Sequencing the genomes of 1000 actinobacteria strains.</title>
        <authorList>
            <person name="Klenk H.-P."/>
        </authorList>
    </citation>
    <scope>NUCLEOTIDE SEQUENCE [LARGE SCALE GENOMIC DNA]</scope>
    <source>
        <strain evidence="3 4">DSM 18965</strain>
    </source>
</reference>
<gene>
    <name evidence="3" type="ORF">BKA08_001412</name>
</gene>
<comment type="caution">
    <text evidence="3">The sequence shown here is derived from an EMBL/GenBank/DDBJ whole genome shotgun (WGS) entry which is preliminary data.</text>
</comment>
<protein>
    <submittedName>
        <fullName evidence="3">Enoyl-CoA hydratase</fullName>
        <ecNumber evidence="3">4.2.1.17</ecNumber>
    </submittedName>
</protein>
<dbReference type="Gene3D" id="3.90.226.10">
    <property type="entry name" value="2-enoyl-CoA Hydratase, Chain A, domain 1"/>
    <property type="match status" value="1"/>
</dbReference>
<organism evidence="3 4">
    <name type="scientific">Nocardioides marinisabuli</name>
    <dbReference type="NCBI Taxonomy" id="419476"/>
    <lineage>
        <taxon>Bacteria</taxon>
        <taxon>Bacillati</taxon>
        <taxon>Actinomycetota</taxon>
        <taxon>Actinomycetes</taxon>
        <taxon>Propionibacteriales</taxon>
        <taxon>Nocardioidaceae</taxon>
        <taxon>Nocardioides</taxon>
    </lineage>
</organism>
<comment type="similarity">
    <text evidence="1 2">Belongs to the enoyl-CoA hydratase/isomerase family.</text>
</comment>
<dbReference type="InterPro" id="IPR018376">
    <property type="entry name" value="Enoyl-CoA_hyd/isom_CS"/>
</dbReference>
<accession>A0A7Y9JRX5</accession>
<dbReference type="CDD" id="cd06558">
    <property type="entry name" value="crotonase-like"/>
    <property type="match status" value="1"/>
</dbReference>
<dbReference type="NCBIfam" id="NF006100">
    <property type="entry name" value="PRK08252.1"/>
    <property type="match status" value="1"/>
</dbReference>
<sequence length="256" mass="26754">MPVVLTERHDSVLHIRLNRPEVRNAINRAMADEVARAIVGLEHDDRLRAAVIDGAEGAFSSGMDFAAFLAGERPNSNERGLLGFGRVTPAKPLIAAVEGFAVGAGFEAVLACDLVVAAESTFVALPETPRGMIAGGGGLIRLSHRLPAAIAAELVLTGRRMTAHEAATWGLVNHVTPDGAALGTALQLAATVASAPPVACSAAREVLRNSRHLDTTTAYQRQLPLLERVLASGEAHRGARAFLDRDSPTPTGAAES</sequence>
<dbReference type="Pfam" id="PF00378">
    <property type="entry name" value="ECH_1"/>
    <property type="match status" value="1"/>
</dbReference>
<proteinExistence type="inferred from homology"/>
<dbReference type="PANTHER" id="PTHR43802">
    <property type="entry name" value="ENOYL-COA HYDRATASE"/>
    <property type="match status" value="1"/>
</dbReference>
<keyword evidence="4" id="KW-1185">Reference proteome</keyword>
<name>A0A7Y9JRX5_9ACTN</name>
<dbReference type="SUPFAM" id="SSF52096">
    <property type="entry name" value="ClpP/crotonase"/>
    <property type="match status" value="1"/>
</dbReference>
<dbReference type="RefSeq" id="WP_179614975.1">
    <property type="nucleotide sequence ID" value="NZ_CP059163.1"/>
</dbReference>
<evidence type="ECO:0000256" key="2">
    <source>
        <dbReference type="RuleBase" id="RU003707"/>
    </source>
</evidence>
<dbReference type="PANTHER" id="PTHR43802:SF1">
    <property type="entry name" value="IP11341P-RELATED"/>
    <property type="match status" value="1"/>
</dbReference>
<dbReference type="InterPro" id="IPR001753">
    <property type="entry name" value="Enoyl-CoA_hydra/iso"/>
</dbReference>
<dbReference type="Gene3D" id="1.10.12.10">
    <property type="entry name" value="Lyase 2-enoyl-coa Hydratase, Chain A, domain 2"/>
    <property type="match status" value="1"/>
</dbReference>
<dbReference type="GO" id="GO:0004300">
    <property type="term" value="F:enoyl-CoA hydratase activity"/>
    <property type="evidence" value="ECO:0007669"/>
    <property type="project" value="UniProtKB-EC"/>
</dbReference>
<keyword evidence="3" id="KW-0456">Lyase</keyword>
<evidence type="ECO:0000256" key="1">
    <source>
        <dbReference type="ARBA" id="ARBA00005254"/>
    </source>
</evidence>